<feature type="region of interest" description="Disordered" evidence="1">
    <location>
        <begin position="513"/>
        <end position="570"/>
    </location>
</feature>
<comment type="caution">
    <text evidence="2">The sequence shown here is derived from an EMBL/GenBank/DDBJ whole genome shotgun (WGS) entry which is preliminary data.</text>
</comment>
<feature type="compositionally biased region" description="Basic residues" evidence="1">
    <location>
        <begin position="383"/>
        <end position="393"/>
    </location>
</feature>
<organism evidence="2 3">
    <name type="scientific">Ridgeia piscesae</name>
    <name type="common">Tubeworm</name>
    <dbReference type="NCBI Taxonomy" id="27915"/>
    <lineage>
        <taxon>Eukaryota</taxon>
        <taxon>Metazoa</taxon>
        <taxon>Spiralia</taxon>
        <taxon>Lophotrochozoa</taxon>
        <taxon>Annelida</taxon>
        <taxon>Polychaeta</taxon>
        <taxon>Sedentaria</taxon>
        <taxon>Canalipalpata</taxon>
        <taxon>Sabellida</taxon>
        <taxon>Siboglinidae</taxon>
        <taxon>Ridgeia</taxon>
    </lineage>
</organism>
<dbReference type="EMBL" id="JAODUO010001781">
    <property type="protein sequence ID" value="KAK2158619.1"/>
    <property type="molecule type" value="Genomic_DNA"/>
</dbReference>
<feature type="compositionally biased region" description="Polar residues" evidence="1">
    <location>
        <begin position="373"/>
        <end position="382"/>
    </location>
</feature>
<reference evidence="2" key="1">
    <citation type="journal article" date="2023" name="Mol. Biol. Evol.">
        <title>Third-Generation Sequencing Reveals the Adaptive Role of the Epigenome in Three Deep-Sea Polychaetes.</title>
        <authorList>
            <person name="Perez M."/>
            <person name="Aroh O."/>
            <person name="Sun Y."/>
            <person name="Lan Y."/>
            <person name="Juniper S.K."/>
            <person name="Young C.R."/>
            <person name="Angers B."/>
            <person name="Qian P.Y."/>
        </authorList>
    </citation>
    <scope>NUCLEOTIDE SEQUENCE</scope>
    <source>
        <strain evidence="2">R07B-5</strain>
    </source>
</reference>
<name>A0AAD9N934_RIDPI</name>
<feature type="compositionally biased region" description="Polar residues" evidence="1">
    <location>
        <begin position="611"/>
        <end position="635"/>
    </location>
</feature>
<dbReference type="InterPro" id="IPR027417">
    <property type="entry name" value="P-loop_NTPase"/>
</dbReference>
<sequence length="786" mass="83989">MRLLESLIRLSQAHSRLMCHETVTIQDAVVAVSVIESSMQGSALLGGVNALHTSFPADPDKEYKLQVDLILSRLGLQDLLSSELARLRTLKQRSEMTLANSVSRRTQQTPITDEEQSRGCEDIFGARRTTLATQVVTHSDEVTNNVVIVGDQSTDVSDMSAEHCNKHRTTIGHVQSQRQVCTEDDVSSVSGLGNSAKSCYSAGSLLSESSEKDGIQNVSSLSTLLDSSVLESLDDSLCDGLSWMPEQRDSMTTAAGNRARTSSLFQNAPKENVANPHAGSAFGTKTAMSSRKGQEGDPVPNKGKGIGGSQLGGMNPSDGSSIGRTIKNRMNMVSQRDHSTATVETSASVSSECCVEKSTSVDGQLHDCIPDAGTNTRTAQNTRKSHKKARTRTKSANEDVQLEDIDEESNTQKMRDYVSRFKYRKVCDSGETVSNTVDVCSGSDTVIINITGTDNQQIDTNHGDRNDTLPSSAARHRKRRSDTAVGDMDFGDTVTCLTVKRKAVCRSVEDGNKQQNISVGPSSPGVSVTSGTCPRGRTSVEVMSDMTPDSDMSVVTDTGDNGGRRRQVSRSTLTKLSKFSFVGSSGPATGQSVSHLVTGQTVTTTAVTDTENNPATSSVVHPGNKPQNHSEASTTSDKHTDKPGDAINLSLSSTGAGDATVSGKCRSTHKLRRLAQLIHQSPASAKDASCVASTQLQSSSKVAPPTGLTLPSKRTADVAANHNKQTGVNRTISSIRTDKLPWESALGKTGLFTSGEDELEEGDLEWEACLEWEGWGKTPSKRNKVT</sequence>
<dbReference type="Proteomes" id="UP001209878">
    <property type="component" value="Unassembled WGS sequence"/>
</dbReference>
<feature type="compositionally biased region" description="Polar residues" evidence="1">
    <location>
        <begin position="98"/>
        <end position="111"/>
    </location>
</feature>
<proteinExistence type="predicted"/>
<feature type="region of interest" description="Disordered" evidence="1">
    <location>
        <begin position="372"/>
        <end position="397"/>
    </location>
</feature>
<dbReference type="Gene3D" id="3.40.50.300">
    <property type="entry name" value="P-loop containing nucleotide triphosphate hydrolases"/>
    <property type="match status" value="1"/>
</dbReference>
<protein>
    <recommendedName>
        <fullName evidence="4">DNA helicase</fullName>
    </recommendedName>
</protein>
<feature type="compositionally biased region" description="Low complexity" evidence="1">
    <location>
        <begin position="518"/>
        <end position="532"/>
    </location>
</feature>
<feature type="region of interest" description="Disordered" evidence="1">
    <location>
        <begin position="98"/>
        <end position="117"/>
    </location>
</feature>
<feature type="region of interest" description="Disordered" evidence="1">
    <location>
        <begin position="266"/>
        <end position="324"/>
    </location>
</feature>
<evidence type="ECO:0000313" key="3">
    <source>
        <dbReference type="Proteomes" id="UP001209878"/>
    </source>
</evidence>
<evidence type="ECO:0000313" key="2">
    <source>
        <dbReference type="EMBL" id="KAK2158619.1"/>
    </source>
</evidence>
<feature type="region of interest" description="Disordered" evidence="1">
    <location>
        <begin position="456"/>
        <end position="484"/>
    </location>
</feature>
<accession>A0AAD9N934</accession>
<evidence type="ECO:0000256" key="1">
    <source>
        <dbReference type="SAM" id="MobiDB-lite"/>
    </source>
</evidence>
<keyword evidence="3" id="KW-1185">Reference proteome</keyword>
<dbReference type="AlphaFoldDB" id="A0AAD9N934"/>
<evidence type="ECO:0008006" key="4">
    <source>
        <dbReference type="Google" id="ProtNLM"/>
    </source>
</evidence>
<gene>
    <name evidence="2" type="ORF">NP493_1781g00037</name>
</gene>
<feature type="region of interest" description="Disordered" evidence="1">
    <location>
        <begin position="605"/>
        <end position="645"/>
    </location>
</feature>